<evidence type="ECO:0000313" key="2">
    <source>
        <dbReference type="EMBL" id="EOS14760.1"/>
    </source>
</evidence>
<comment type="caution">
    <text evidence="2">The sequence shown here is derived from an EMBL/GenBank/DDBJ whole genome shotgun (WGS) entry which is preliminary data.</text>
</comment>
<reference evidence="2 3" key="1">
    <citation type="submission" date="2013-04" db="EMBL/GenBank/DDBJ databases">
        <title>The Genome Sequence of Bacteroides massiliensis dnLKV3.</title>
        <authorList>
            <consortium name="The Broad Institute Genomics Platform"/>
            <consortium name="The Broad Institute Genome Sequencing Center for Infectious Disease"/>
            <person name="Earl A."/>
            <person name="Xavier R."/>
            <person name="Kuhn K."/>
            <person name="Stappenbeck T."/>
            <person name="Walker B."/>
            <person name="Young S."/>
            <person name="Zeng Q."/>
            <person name="Gargeya S."/>
            <person name="Fitzgerald M."/>
            <person name="Haas B."/>
            <person name="Abouelleil A."/>
            <person name="Allen A.W."/>
            <person name="Alvarado L."/>
            <person name="Arachchi H.M."/>
            <person name="Berlin A.M."/>
            <person name="Chapman S.B."/>
            <person name="Gainer-Dewar J."/>
            <person name="Goldberg J."/>
            <person name="Griggs A."/>
            <person name="Gujja S."/>
            <person name="Hansen M."/>
            <person name="Howarth C."/>
            <person name="Imamovic A."/>
            <person name="Ireland A."/>
            <person name="Larimer J."/>
            <person name="McCowan C."/>
            <person name="Murphy C."/>
            <person name="Pearson M."/>
            <person name="Poon T.W."/>
            <person name="Priest M."/>
            <person name="Roberts A."/>
            <person name="Saif S."/>
            <person name="Shea T."/>
            <person name="Sisk P."/>
            <person name="Sykes S."/>
            <person name="Wortman J."/>
            <person name="Nusbaum C."/>
            <person name="Birren B."/>
        </authorList>
    </citation>
    <scope>NUCLEOTIDE SEQUENCE [LARGE SCALE GENOMIC DNA]</scope>
    <source>
        <strain evidence="3">dnLKV3</strain>
    </source>
</reference>
<feature type="transmembrane region" description="Helical" evidence="1">
    <location>
        <begin position="6"/>
        <end position="27"/>
    </location>
</feature>
<keyword evidence="1" id="KW-0812">Transmembrane</keyword>
<sequence>MVNTSLVLSIGAFSTLNVSFLMSNLRFMEIEKHQVKLCLIR</sequence>
<dbReference type="EMBL" id="ASSP01000006">
    <property type="protein sequence ID" value="EOS14760.1"/>
    <property type="molecule type" value="Genomic_DNA"/>
</dbReference>
<protein>
    <submittedName>
        <fullName evidence="2">Uncharacterized protein</fullName>
    </submittedName>
</protein>
<dbReference type="Proteomes" id="UP000014200">
    <property type="component" value="Unassembled WGS sequence"/>
</dbReference>
<keyword evidence="3" id="KW-1185">Reference proteome</keyword>
<dbReference type="STRING" id="1235788.C802_00768"/>
<proteinExistence type="predicted"/>
<organism evidence="2 3">
    <name type="scientific">Phocaeicola sartorii</name>
    <dbReference type="NCBI Taxonomy" id="671267"/>
    <lineage>
        <taxon>Bacteria</taxon>
        <taxon>Pseudomonadati</taxon>
        <taxon>Bacteroidota</taxon>
        <taxon>Bacteroidia</taxon>
        <taxon>Bacteroidales</taxon>
        <taxon>Bacteroidaceae</taxon>
        <taxon>Phocaeicola</taxon>
    </lineage>
</organism>
<dbReference type="AlphaFoldDB" id="R9IB85"/>
<evidence type="ECO:0000313" key="3">
    <source>
        <dbReference type="Proteomes" id="UP000014200"/>
    </source>
</evidence>
<name>R9IB85_9BACT</name>
<accession>R9IB85</accession>
<gene>
    <name evidence="2" type="ORF">C802_00768</name>
</gene>
<keyword evidence="1" id="KW-0472">Membrane</keyword>
<evidence type="ECO:0000256" key="1">
    <source>
        <dbReference type="SAM" id="Phobius"/>
    </source>
</evidence>
<keyword evidence="1" id="KW-1133">Transmembrane helix</keyword>
<dbReference type="HOGENOM" id="CLU_3265768_0_0_10"/>